<comment type="caution">
    <text evidence="2">The sequence shown here is derived from an EMBL/GenBank/DDBJ whole genome shotgun (WGS) entry which is preliminary data.</text>
</comment>
<keyword evidence="2" id="KW-0808">Transferase</keyword>
<keyword evidence="2" id="KW-0418">Kinase</keyword>
<accession>A0AAE1HTK3</accession>
<sequence>MPKIFEQNNLIINYWTHLANKVVYLLDRDQQTDDEAGSIVVKTAEKGPHRDSNPPQPHEQRQKSAFFQI</sequence>
<evidence type="ECO:0000256" key="1">
    <source>
        <dbReference type="SAM" id="MobiDB-lite"/>
    </source>
</evidence>
<keyword evidence="3" id="KW-1185">Reference proteome</keyword>
<feature type="region of interest" description="Disordered" evidence="1">
    <location>
        <begin position="36"/>
        <end position="69"/>
    </location>
</feature>
<dbReference type="EMBL" id="JAHWGI010001279">
    <property type="protein sequence ID" value="KAK3927177.1"/>
    <property type="molecule type" value="Genomic_DNA"/>
</dbReference>
<proteinExistence type="predicted"/>
<dbReference type="AlphaFoldDB" id="A0AAE1HTK3"/>
<feature type="compositionally biased region" description="Basic and acidic residues" evidence="1">
    <location>
        <begin position="43"/>
        <end position="62"/>
    </location>
</feature>
<reference evidence="2" key="2">
    <citation type="journal article" date="2023" name="BMC Genomics">
        <title>Pest status, molecular evolution, and epigenetic factors derived from the genome assembly of Frankliniella fusca, a thysanopteran phytovirus vector.</title>
        <authorList>
            <person name="Catto M.A."/>
            <person name="Labadie P.E."/>
            <person name="Jacobson A.L."/>
            <person name="Kennedy G.G."/>
            <person name="Srinivasan R."/>
            <person name="Hunt B.G."/>
        </authorList>
    </citation>
    <scope>NUCLEOTIDE SEQUENCE</scope>
    <source>
        <strain evidence="2">PL_HMW_Pooled</strain>
    </source>
</reference>
<evidence type="ECO:0000313" key="3">
    <source>
        <dbReference type="Proteomes" id="UP001219518"/>
    </source>
</evidence>
<dbReference type="Proteomes" id="UP001219518">
    <property type="component" value="Unassembled WGS sequence"/>
</dbReference>
<evidence type="ECO:0000313" key="2">
    <source>
        <dbReference type="EMBL" id="KAK3927177.1"/>
    </source>
</evidence>
<dbReference type="GO" id="GO:0016301">
    <property type="term" value="F:kinase activity"/>
    <property type="evidence" value="ECO:0007669"/>
    <property type="project" value="UniProtKB-KW"/>
</dbReference>
<reference evidence="2" key="1">
    <citation type="submission" date="2021-07" db="EMBL/GenBank/DDBJ databases">
        <authorList>
            <person name="Catto M.A."/>
            <person name="Jacobson A."/>
            <person name="Kennedy G."/>
            <person name="Labadie P."/>
            <person name="Hunt B.G."/>
            <person name="Srinivasan R."/>
        </authorList>
    </citation>
    <scope>NUCLEOTIDE SEQUENCE</scope>
    <source>
        <strain evidence="2">PL_HMW_Pooled</strain>
        <tissue evidence="2">Head</tissue>
    </source>
</reference>
<gene>
    <name evidence="2" type="ORF">KUF71_015483</name>
</gene>
<organism evidence="2 3">
    <name type="scientific">Frankliniella fusca</name>
    <dbReference type="NCBI Taxonomy" id="407009"/>
    <lineage>
        <taxon>Eukaryota</taxon>
        <taxon>Metazoa</taxon>
        <taxon>Ecdysozoa</taxon>
        <taxon>Arthropoda</taxon>
        <taxon>Hexapoda</taxon>
        <taxon>Insecta</taxon>
        <taxon>Pterygota</taxon>
        <taxon>Neoptera</taxon>
        <taxon>Paraneoptera</taxon>
        <taxon>Thysanoptera</taxon>
        <taxon>Terebrantia</taxon>
        <taxon>Thripoidea</taxon>
        <taxon>Thripidae</taxon>
        <taxon>Frankliniella</taxon>
    </lineage>
</organism>
<name>A0AAE1HTK3_9NEOP</name>
<protein>
    <submittedName>
        <fullName evidence="2">Mitogen-activated protein kinase kinase kinase mom-4</fullName>
    </submittedName>
</protein>